<gene>
    <name evidence="2" type="ORF">GCM10025783_32390</name>
</gene>
<protein>
    <recommendedName>
        <fullName evidence="4">DUF4190 domain-containing protein</fullName>
    </recommendedName>
</protein>
<evidence type="ECO:0000313" key="2">
    <source>
        <dbReference type="EMBL" id="GAA4756577.1"/>
    </source>
</evidence>
<dbReference type="EMBL" id="BAABLP010000010">
    <property type="protein sequence ID" value="GAA4756577.1"/>
    <property type="molecule type" value="Genomic_DNA"/>
</dbReference>
<keyword evidence="3" id="KW-1185">Reference proteome</keyword>
<keyword evidence="1" id="KW-0472">Membrane</keyword>
<proteinExistence type="predicted"/>
<keyword evidence="1" id="KW-1133">Transmembrane helix</keyword>
<evidence type="ECO:0000256" key="1">
    <source>
        <dbReference type="SAM" id="Phobius"/>
    </source>
</evidence>
<name>A0ABP8ZHD5_9MICO</name>
<reference evidence="3" key="1">
    <citation type="journal article" date="2019" name="Int. J. Syst. Evol. Microbiol.">
        <title>The Global Catalogue of Microorganisms (GCM) 10K type strain sequencing project: providing services to taxonomists for standard genome sequencing and annotation.</title>
        <authorList>
            <consortium name="The Broad Institute Genomics Platform"/>
            <consortium name="The Broad Institute Genome Sequencing Center for Infectious Disease"/>
            <person name="Wu L."/>
            <person name="Ma J."/>
        </authorList>
    </citation>
    <scope>NUCLEOTIDE SEQUENCE [LARGE SCALE GENOMIC DNA]</scope>
    <source>
        <strain evidence="3">JCM 19015</strain>
    </source>
</reference>
<organism evidence="2 3">
    <name type="scientific">Amnibacterium soli</name>
    <dbReference type="NCBI Taxonomy" id="1282736"/>
    <lineage>
        <taxon>Bacteria</taxon>
        <taxon>Bacillati</taxon>
        <taxon>Actinomycetota</taxon>
        <taxon>Actinomycetes</taxon>
        <taxon>Micrococcales</taxon>
        <taxon>Microbacteriaceae</taxon>
        <taxon>Amnibacterium</taxon>
    </lineage>
</organism>
<sequence length="84" mass="8473">MVLAGCNGRYRLSVGSMVIGTALVVVGSAVAVLGLVVGMLVAGHRRLSDPGTADRLDPWFTVMVAGLVVVIVGAGDLVLLVLSA</sequence>
<evidence type="ECO:0008006" key="4">
    <source>
        <dbReference type="Google" id="ProtNLM"/>
    </source>
</evidence>
<evidence type="ECO:0000313" key="3">
    <source>
        <dbReference type="Proteomes" id="UP001500121"/>
    </source>
</evidence>
<dbReference type="Proteomes" id="UP001500121">
    <property type="component" value="Unassembled WGS sequence"/>
</dbReference>
<feature type="transmembrane region" description="Helical" evidence="1">
    <location>
        <begin position="12"/>
        <end position="39"/>
    </location>
</feature>
<comment type="caution">
    <text evidence="2">The sequence shown here is derived from an EMBL/GenBank/DDBJ whole genome shotgun (WGS) entry which is preliminary data.</text>
</comment>
<accession>A0ABP8ZHD5</accession>
<feature type="transmembrane region" description="Helical" evidence="1">
    <location>
        <begin position="59"/>
        <end position="82"/>
    </location>
</feature>
<keyword evidence="1" id="KW-0812">Transmembrane</keyword>